<feature type="transmembrane region" description="Helical" evidence="7">
    <location>
        <begin position="21"/>
        <end position="41"/>
    </location>
</feature>
<protein>
    <recommendedName>
        <fullName evidence="12">ABC transporter permease protein</fullName>
    </recommendedName>
</protein>
<proteinExistence type="inferred from homology"/>
<feature type="domain" description="ABC3 transporter permease C-terminal" evidence="8">
    <location>
        <begin position="271"/>
        <end position="383"/>
    </location>
</feature>
<dbReference type="PANTHER" id="PTHR30572:SF4">
    <property type="entry name" value="ABC TRANSPORTER PERMEASE YTRF"/>
    <property type="match status" value="1"/>
</dbReference>
<dbReference type="GO" id="GO:0022857">
    <property type="term" value="F:transmembrane transporter activity"/>
    <property type="evidence" value="ECO:0007669"/>
    <property type="project" value="TreeGrafter"/>
</dbReference>
<keyword evidence="4 7" id="KW-1133">Transmembrane helix</keyword>
<evidence type="ECO:0000256" key="4">
    <source>
        <dbReference type="ARBA" id="ARBA00022989"/>
    </source>
</evidence>
<evidence type="ECO:0000256" key="6">
    <source>
        <dbReference type="ARBA" id="ARBA00038076"/>
    </source>
</evidence>
<name>F3ZYF1_MAHA5</name>
<dbReference type="GO" id="GO:0005886">
    <property type="term" value="C:plasma membrane"/>
    <property type="evidence" value="ECO:0007669"/>
    <property type="project" value="UniProtKB-SubCell"/>
</dbReference>
<evidence type="ECO:0000256" key="5">
    <source>
        <dbReference type="ARBA" id="ARBA00023136"/>
    </source>
</evidence>
<dbReference type="PANTHER" id="PTHR30572">
    <property type="entry name" value="MEMBRANE COMPONENT OF TRANSPORTER-RELATED"/>
    <property type="match status" value="1"/>
</dbReference>
<feature type="domain" description="MacB-like periplasmic core" evidence="9">
    <location>
        <begin position="21"/>
        <end position="233"/>
    </location>
</feature>
<dbReference type="OrthoDB" id="9770036at2"/>
<comment type="similarity">
    <text evidence="6">Belongs to the ABC-4 integral membrane protein family.</text>
</comment>
<dbReference type="Pfam" id="PF02687">
    <property type="entry name" value="FtsX"/>
    <property type="match status" value="1"/>
</dbReference>
<evidence type="ECO:0000256" key="2">
    <source>
        <dbReference type="ARBA" id="ARBA00022475"/>
    </source>
</evidence>
<dbReference type="RefSeq" id="WP_013781122.1">
    <property type="nucleotide sequence ID" value="NC_015520.1"/>
</dbReference>
<evidence type="ECO:0008006" key="12">
    <source>
        <dbReference type="Google" id="ProtNLM"/>
    </source>
</evidence>
<evidence type="ECO:0000313" key="11">
    <source>
        <dbReference type="Proteomes" id="UP000008457"/>
    </source>
</evidence>
<keyword evidence="11" id="KW-1185">Reference proteome</keyword>
<keyword evidence="5 7" id="KW-0472">Membrane</keyword>
<evidence type="ECO:0000259" key="8">
    <source>
        <dbReference type="Pfam" id="PF02687"/>
    </source>
</evidence>
<dbReference type="STRING" id="697281.Mahau_1503"/>
<feature type="transmembrane region" description="Helical" evidence="7">
    <location>
        <begin position="263"/>
        <end position="290"/>
    </location>
</feature>
<dbReference type="eggNOG" id="COG0577">
    <property type="taxonomic scope" value="Bacteria"/>
</dbReference>
<evidence type="ECO:0000256" key="7">
    <source>
        <dbReference type="SAM" id="Phobius"/>
    </source>
</evidence>
<dbReference type="EMBL" id="CP002360">
    <property type="protein sequence ID" value="AEE96693.1"/>
    <property type="molecule type" value="Genomic_DNA"/>
</dbReference>
<dbReference type="Proteomes" id="UP000008457">
    <property type="component" value="Chromosome"/>
</dbReference>
<organism evidence="10 11">
    <name type="scientific">Mahella australiensis (strain DSM 15567 / CIP 107919 / 50-1 BON)</name>
    <dbReference type="NCBI Taxonomy" id="697281"/>
    <lineage>
        <taxon>Bacteria</taxon>
        <taxon>Bacillati</taxon>
        <taxon>Bacillota</taxon>
        <taxon>Clostridia</taxon>
        <taxon>Thermoanaerobacterales</taxon>
        <taxon>Thermoanaerobacterales Family IV. Incertae Sedis</taxon>
        <taxon>Mahella</taxon>
    </lineage>
</organism>
<reference evidence="11" key="1">
    <citation type="submission" date="2010-11" db="EMBL/GenBank/DDBJ databases">
        <title>The complete genome of Mahella australiensis DSM 15567.</title>
        <authorList>
            <consortium name="US DOE Joint Genome Institute (JGI-PGF)"/>
            <person name="Lucas S."/>
            <person name="Copeland A."/>
            <person name="Lapidus A."/>
            <person name="Bruce D."/>
            <person name="Goodwin L."/>
            <person name="Pitluck S."/>
            <person name="Kyrpides N."/>
            <person name="Mavromatis K."/>
            <person name="Pagani I."/>
            <person name="Ivanova N."/>
            <person name="Teshima H."/>
            <person name="Brettin T."/>
            <person name="Detter J.C."/>
            <person name="Han C."/>
            <person name="Tapia R."/>
            <person name="Land M."/>
            <person name="Hauser L."/>
            <person name="Markowitz V."/>
            <person name="Cheng J.-F."/>
            <person name="Hugenholtz P."/>
            <person name="Woyke T."/>
            <person name="Wu D."/>
            <person name="Spring S."/>
            <person name="Pukall R."/>
            <person name="Steenblock K."/>
            <person name="Schneider S."/>
            <person name="Klenk H.-P."/>
            <person name="Eisen J.A."/>
        </authorList>
    </citation>
    <scope>NUCLEOTIDE SEQUENCE [LARGE SCALE GENOMIC DNA]</scope>
    <source>
        <strain evidence="11">DSM 15567 / CIP 107919 / 50-1 BON</strain>
    </source>
</reference>
<keyword evidence="2" id="KW-1003">Cell membrane</keyword>
<reference evidence="10 11" key="2">
    <citation type="journal article" date="2011" name="Stand. Genomic Sci.">
        <title>Complete genome sequence of Mahella australiensis type strain (50-1 BON).</title>
        <authorList>
            <person name="Sikorski J."/>
            <person name="Teshima H."/>
            <person name="Nolan M."/>
            <person name="Lucas S."/>
            <person name="Hammon N."/>
            <person name="Deshpande S."/>
            <person name="Cheng J.F."/>
            <person name="Pitluck S."/>
            <person name="Liolios K."/>
            <person name="Pagani I."/>
            <person name="Ivanova N."/>
            <person name="Huntemann M."/>
            <person name="Mavromatis K."/>
            <person name="Ovchinikova G."/>
            <person name="Pati A."/>
            <person name="Tapia R."/>
            <person name="Han C."/>
            <person name="Goodwin L."/>
            <person name="Chen A."/>
            <person name="Palaniappan K."/>
            <person name="Land M."/>
            <person name="Hauser L."/>
            <person name="Ngatchou-Djao O.D."/>
            <person name="Rohde M."/>
            <person name="Pukall R."/>
            <person name="Spring S."/>
            <person name="Abt B."/>
            <person name="Goker M."/>
            <person name="Detter J.C."/>
            <person name="Woyke T."/>
            <person name="Bristow J."/>
            <person name="Markowitz V."/>
            <person name="Hugenholtz P."/>
            <person name="Eisen J.A."/>
            <person name="Kyrpides N.C."/>
            <person name="Klenk H.P."/>
            <person name="Lapidus A."/>
        </authorList>
    </citation>
    <scope>NUCLEOTIDE SEQUENCE [LARGE SCALE GENOMIC DNA]</scope>
    <source>
        <strain evidence="11">DSM 15567 / CIP 107919 / 50-1 BON</strain>
    </source>
</reference>
<evidence type="ECO:0000256" key="1">
    <source>
        <dbReference type="ARBA" id="ARBA00004651"/>
    </source>
</evidence>
<keyword evidence="3 7" id="KW-0812">Transmembrane</keyword>
<dbReference type="KEGG" id="mas:Mahau_1503"/>
<dbReference type="InterPro" id="IPR003838">
    <property type="entry name" value="ABC3_permease_C"/>
</dbReference>
<accession>F3ZYF1</accession>
<comment type="subcellular location">
    <subcellularLocation>
        <location evidence="1">Cell membrane</location>
        <topology evidence="1">Multi-pass membrane protein</topology>
    </subcellularLocation>
</comment>
<evidence type="ECO:0000313" key="10">
    <source>
        <dbReference type="EMBL" id="AEE96693.1"/>
    </source>
</evidence>
<feature type="transmembrane region" description="Helical" evidence="7">
    <location>
        <begin position="355"/>
        <end position="373"/>
    </location>
</feature>
<gene>
    <name evidence="10" type="ordered locus">Mahau_1503</name>
</gene>
<dbReference type="AlphaFoldDB" id="F3ZYF1"/>
<dbReference type="InterPro" id="IPR025857">
    <property type="entry name" value="MacB_PCD"/>
</dbReference>
<dbReference type="Pfam" id="PF12704">
    <property type="entry name" value="MacB_PCD"/>
    <property type="match status" value="1"/>
</dbReference>
<evidence type="ECO:0000256" key="3">
    <source>
        <dbReference type="ARBA" id="ARBA00022692"/>
    </source>
</evidence>
<feature type="transmembrane region" description="Helical" evidence="7">
    <location>
        <begin position="311"/>
        <end position="335"/>
    </location>
</feature>
<dbReference type="HOGENOM" id="CLU_000604_8_0_9"/>
<sequence length="390" mass="41390">MKLWQAVRLALSGIITNKMRSFLTMLGIVIGVASVIMLVSLTQGATGQITSQIEGLGSNLITVNVSGRGANTSLSYDDAMALGEEENVKAVAPVINSSVTVKYGSKTSDGVSLTGTNDLYEGVRNVHVQSGRFILPIDVEYRQKIAVIGYQTAQDLFGFMNPLGQYIKINGQKVMVVGVLEEQGGSITGSGDNVVFMPITAVERMMRSIGVRTLYIQASSSDTVDSVTQRLEGILTRKFRDEDSVNVFSQTQMLSTISSVTNIMSLLLGGIAGISLLVGGIGIMNIMLVSVTERTREIGIRKAVGAKKADILWQFLIESVVLTGVGGVMGILLGIGGGNLLGSILSMPTATSLQIILLSFGFAVGIGILFGIYPANRAANLNPIEALRYE</sequence>
<dbReference type="InterPro" id="IPR050250">
    <property type="entry name" value="Macrolide_Exporter_MacB"/>
</dbReference>
<evidence type="ECO:0000259" key="9">
    <source>
        <dbReference type="Pfam" id="PF12704"/>
    </source>
</evidence>